<evidence type="ECO:0000256" key="4">
    <source>
        <dbReference type="ARBA" id="ARBA00022679"/>
    </source>
</evidence>
<dbReference type="InterPro" id="IPR000700">
    <property type="entry name" value="PAS-assoc_C"/>
</dbReference>
<dbReference type="SUPFAM" id="SSF55785">
    <property type="entry name" value="PYP-like sensor domain (PAS domain)"/>
    <property type="match status" value="5"/>
</dbReference>
<dbReference type="PROSITE" id="PS50113">
    <property type="entry name" value="PAC"/>
    <property type="match status" value="2"/>
</dbReference>
<keyword evidence="5" id="KW-0418">Kinase</keyword>
<dbReference type="Proteomes" id="UP000545507">
    <property type="component" value="Unassembled WGS sequence"/>
</dbReference>
<evidence type="ECO:0000256" key="6">
    <source>
        <dbReference type="SAM" id="MobiDB-lite"/>
    </source>
</evidence>
<feature type="domain" description="PAS" evidence="7">
    <location>
        <begin position="558"/>
        <end position="602"/>
    </location>
</feature>
<dbReference type="CDD" id="cd00130">
    <property type="entry name" value="PAS"/>
    <property type="match status" value="5"/>
</dbReference>
<dbReference type="InterPro" id="IPR036890">
    <property type="entry name" value="HATPase_C_sf"/>
</dbReference>
<protein>
    <recommendedName>
        <fullName evidence="2">histidine kinase</fullName>
        <ecNumber evidence="2">2.7.13.3</ecNumber>
    </recommendedName>
</protein>
<dbReference type="CDD" id="cd16917">
    <property type="entry name" value="HATPase_UhpB-NarQ-NarX-like"/>
    <property type="match status" value="1"/>
</dbReference>
<accession>A0A7Y8GYU7</accession>
<feature type="domain" description="PAS" evidence="7">
    <location>
        <begin position="42"/>
        <end position="86"/>
    </location>
</feature>
<dbReference type="InterPro" id="IPR000014">
    <property type="entry name" value="PAS"/>
</dbReference>
<dbReference type="SUPFAM" id="SSF55874">
    <property type="entry name" value="ATPase domain of HSP90 chaperone/DNA topoisomerase II/histidine kinase"/>
    <property type="match status" value="1"/>
</dbReference>
<comment type="caution">
    <text evidence="9">The sequence shown here is derived from an EMBL/GenBank/DDBJ whole genome shotgun (WGS) entry which is preliminary data.</text>
</comment>
<evidence type="ECO:0000259" key="7">
    <source>
        <dbReference type="PROSITE" id="PS50112"/>
    </source>
</evidence>
<name>A0A7Y8GYU7_9BURK</name>
<dbReference type="GO" id="GO:0016020">
    <property type="term" value="C:membrane"/>
    <property type="evidence" value="ECO:0007669"/>
    <property type="project" value="InterPro"/>
</dbReference>
<proteinExistence type="predicted"/>
<dbReference type="Pfam" id="PF08448">
    <property type="entry name" value="PAS_4"/>
    <property type="match status" value="1"/>
</dbReference>
<gene>
    <name evidence="9" type="ORF">F3K02_19285</name>
</gene>
<feature type="domain" description="PAC" evidence="8">
    <location>
        <begin position="505"/>
        <end position="557"/>
    </location>
</feature>
<keyword evidence="3" id="KW-0597">Phosphoprotein</keyword>
<dbReference type="Pfam" id="PF13426">
    <property type="entry name" value="PAS_9"/>
    <property type="match status" value="1"/>
</dbReference>
<dbReference type="Gene3D" id="3.30.565.10">
    <property type="entry name" value="Histidine kinase-like ATPase, C-terminal domain"/>
    <property type="match status" value="1"/>
</dbReference>
<evidence type="ECO:0000259" key="8">
    <source>
        <dbReference type="PROSITE" id="PS50113"/>
    </source>
</evidence>
<evidence type="ECO:0000256" key="1">
    <source>
        <dbReference type="ARBA" id="ARBA00000085"/>
    </source>
</evidence>
<evidence type="ECO:0000256" key="5">
    <source>
        <dbReference type="ARBA" id="ARBA00022777"/>
    </source>
</evidence>
<dbReference type="PANTHER" id="PTHR43304:SF1">
    <property type="entry name" value="PAC DOMAIN-CONTAINING PROTEIN"/>
    <property type="match status" value="1"/>
</dbReference>
<evidence type="ECO:0000256" key="3">
    <source>
        <dbReference type="ARBA" id="ARBA00022553"/>
    </source>
</evidence>
<dbReference type="Gene3D" id="3.30.450.20">
    <property type="entry name" value="PAS domain"/>
    <property type="match status" value="5"/>
</dbReference>
<dbReference type="Gene3D" id="1.20.5.1930">
    <property type="match status" value="1"/>
</dbReference>
<dbReference type="Pfam" id="PF08447">
    <property type="entry name" value="PAS_3"/>
    <property type="match status" value="2"/>
</dbReference>
<organism evidence="9 10">
    <name type="scientific">Hydrogenophaga aromaticivorans</name>
    <dbReference type="NCBI Taxonomy" id="2610898"/>
    <lineage>
        <taxon>Bacteria</taxon>
        <taxon>Pseudomonadati</taxon>
        <taxon>Pseudomonadota</taxon>
        <taxon>Betaproteobacteria</taxon>
        <taxon>Burkholderiales</taxon>
        <taxon>Comamonadaceae</taxon>
        <taxon>Hydrogenophaga</taxon>
    </lineage>
</organism>
<dbReference type="GO" id="GO:0046983">
    <property type="term" value="F:protein dimerization activity"/>
    <property type="evidence" value="ECO:0007669"/>
    <property type="project" value="InterPro"/>
</dbReference>
<comment type="catalytic activity">
    <reaction evidence="1">
        <text>ATP + protein L-histidine = ADP + protein N-phospho-L-histidine.</text>
        <dbReference type="EC" id="2.7.13.3"/>
    </reaction>
</comment>
<dbReference type="AlphaFoldDB" id="A0A7Y8GYU7"/>
<dbReference type="Pfam" id="PF02518">
    <property type="entry name" value="HATPase_c"/>
    <property type="match status" value="1"/>
</dbReference>
<dbReference type="InterPro" id="IPR052162">
    <property type="entry name" value="Sensor_kinase/Photoreceptor"/>
</dbReference>
<feature type="compositionally biased region" description="Basic and acidic residues" evidence="6">
    <location>
        <begin position="24"/>
        <end position="34"/>
    </location>
</feature>
<dbReference type="InterPro" id="IPR001610">
    <property type="entry name" value="PAC"/>
</dbReference>
<dbReference type="InterPro" id="IPR013655">
    <property type="entry name" value="PAS_fold_3"/>
</dbReference>
<keyword evidence="4" id="KW-0808">Transferase</keyword>
<dbReference type="Pfam" id="PF13188">
    <property type="entry name" value="PAS_8"/>
    <property type="match status" value="1"/>
</dbReference>
<reference evidence="9 10" key="1">
    <citation type="submission" date="2019-09" db="EMBL/GenBank/DDBJ databases">
        <title>Hydrogenophaga aromatica sp. nov., isolated from a para-xylene-degrading enrichment culture.</title>
        <authorList>
            <person name="Tancsics A."/>
            <person name="Banerjee S."/>
        </authorList>
    </citation>
    <scope>NUCLEOTIDE SEQUENCE [LARGE SCALE GENOMIC DNA]</scope>
    <source>
        <strain evidence="9 10">D2P1</strain>
    </source>
</reference>
<dbReference type="GO" id="GO:0000155">
    <property type="term" value="F:phosphorelay sensor kinase activity"/>
    <property type="evidence" value="ECO:0007669"/>
    <property type="project" value="InterPro"/>
</dbReference>
<dbReference type="InterPro" id="IPR011712">
    <property type="entry name" value="Sig_transdc_His_kin_sub3_dim/P"/>
</dbReference>
<dbReference type="InterPro" id="IPR003594">
    <property type="entry name" value="HATPase_dom"/>
</dbReference>
<dbReference type="SMART" id="SM00086">
    <property type="entry name" value="PAC"/>
    <property type="match status" value="4"/>
</dbReference>
<feature type="domain" description="PAC" evidence="8">
    <location>
        <begin position="371"/>
        <end position="423"/>
    </location>
</feature>
<dbReference type="InterPro" id="IPR013656">
    <property type="entry name" value="PAS_4"/>
</dbReference>
<evidence type="ECO:0000313" key="10">
    <source>
        <dbReference type="Proteomes" id="UP000545507"/>
    </source>
</evidence>
<dbReference type="Pfam" id="PF07730">
    <property type="entry name" value="HisKA_3"/>
    <property type="match status" value="1"/>
</dbReference>
<sequence>MIVSLLECEPPGAHNTLMSAPKDCPPHRRTEPSDVRGAPWNDEQGYRLLFDAHPQPMWVFDQTSKRILAVNAAAVARYGYSHEEFLQLSVMDIRLAPQGQGVTVEEIDQDPVGPDGLRQTQRWRYRLKDDSVIDVDITSSDLHWGDHAARLVVATEVTEHVALQRQAEHALRDMGAARELLDHVINRVGDAIFALDKDMRFTYLNASAVRLLQRDRAEQLMGRYIWDEYELEHAQAFHRAYDRAFRSQQAEVFEAFYAPWNKWFEGRVFPSPEGLSIFCNDITERKVFERLLLDRERDFRLLAEQTPALIYRASLEPPYRTLYISPSIRVLGYTVSEWMADPLAWIKALHPDDCERAVAALSDEYVDGIDHQIQYRLRDAQGNWRHFRDRSSRIDPADGSPAYVQGIALDITDLVESEQALRDSEASLRRSEQRYRLAAASGQVWDWDLMSDRLSFSDDFWMQLGFEPFSAADYRSSRLADMIHPEDLVLHHDAMRRHLKNREPFDLEIRICDAWGEWRWMHVRGLAEWNGAGRAIYMAGTTVDISQRKKAEAALRESEAYRRKLFEQLADGVLLIDDSNRILDANPQAMNMLGYPADSLLNMPLHALLGSPQPSIPFDTRKTQSPGTGPLTEWDVVRRDGTVVPVEVSARALDSTRHIAVLRDITDRRAAETALLAHQSELSELNQRLMHQERITTQRVAQALHDNLGQSLAVARLNLDTLLFKAGETLPSVLVEQCQHLSGVLAQAVLDVRRVLADLRPPLLEEQGLAAALDNEIQVALSASGPDVLLEIADGVHRQRWPSDVEYSAFMVVREAIANARLHAHASLIRVVLDGDAHRLNVDVVDDGVGIAPDMQLGRPGHLGIAGMRERAISIGARCAITAEPGGGTHVCLSWTAPGP</sequence>
<dbReference type="PROSITE" id="PS50112">
    <property type="entry name" value="PAS"/>
    <property type="match status" value="3"/>
</dbReference>
<evidence type="ECO:0000256" key="2">
    <source>
        <dbReference type="ARBA" id="ARBA00012438"/>
    </source>
</evidence>
<keyword evidence="10" id="KW-1185">Reference proteome</keyword>
<feature type="region of interest" description="Disordered" evidence="6">
    <location>
        <begin position="14"/>
        <end position="38"/>
    </location>
</feature>
<dbReference type="EMBL" id="VYGV01000016">
    <property type="protein sequence ID" value="NWF47377.1"/>
    <property type="molecule type" value="Genomic_DNA"/>
</dbReference>
<dbReference type="InterPro" id="IPR035965">
    <property type="entry name" value="PAS-like_dom_sf"/>
</dbReference>
<dbReference type="NCBIfam" id="TIGR00229">
    <property type="entry name" value="sensory_box"/>
    <property type="match status" value="4"/>
</dbReference>
<feature type="domain" description="PAS" evidence="7">
    <location>
        <begin position="177"/>
        <end position="248"/>
    </location>
</feature>
<dbReference type="RefSeq" id="WP_177137254.1">
    <property type="nucleotide sequence ID" value="NZ_VYGV01000016.1"/>
</dbReference>
<dbReference type="EC" id="2.7.13.3" evidence="2"/>
<dbReference type="PANTHER" id="PTHR43304">
    <property type="entry name" value="PHYTOCHROME-LIKE PROTEIN CPH1"/>
    <property type="match status" value="1"/>
</dbReference>
<dbReference type="SMART" id="SM00091">
    <property type="entry name" value="PAS"/>
    <property type="match status" value="4"/>
</dbReference>
<evidence type="ECO:0000313" key="9">
    <source>
        <dbReference type="EMBL" id="NWF47377.1"/>
    </source>
</evidence>